<comment type="caution">
    <text evidence="1">The sequence shown here is derived from an EMBL/GenBank/DDBJ whole genome shotgun (WGS) entry which is preliminary data.</text>
</comment>
<reference evidence="2" key="1">
    <citation type="journal article" date="2019" name="Int. J. Syst. Evol. Microbiol.">
        <title>The Global Catalogue of Microorganisms (GCM) 10K type strain sequencing project: providing services to taxonomists for standard genome sequencing and annotation.</title>
        <authorList>
            <consortium name="The Broad Institute Genomics Platform"/>
            <consortium name="The Broad Institute Genome Sequencing Center for Infectious Disease"/>
            <person name="Wu L."/>
            <person name="Ma J."/>
        </authorList>
    </citation>
    <scope>NUCLEOTIDE SEQUENCE [LARGE SCALE GENOMIC DNA]</scope>
    <source>
        <strain evidence="2">JCM 11483</strain>
    </source>
</reference>
<evidence type="ECO:0008006" key="3">
    <source>
        <dbReference type="Google" id="ProtNLM"/>
    </source>
</evidence>
<dbReference type="EMBL" id="BAAAYG010000003">
    <property type="protein sequence ID" value="GAA3282937.1"/>
    <property type="molecule type" value="Genomic_DNA"/>
</dbReference>
<dbReference type="Proteomes" id="UP001501736">
    <property type="component" value="Unassembled WGS sequence"/>
</dbReference>
<accession>A0ABP6RAY7</accession>
<evidence type="ECO:0000313" key="1">
    <source>
        <dbReference type="EMBL" id="GAA3282937.1"/>
    </source>
</evidence>
<keyword evidence="2" id="KW-1185">Reference proteome</keyword>
<dbReference type="InterPro" id="IPR021202">
    <property type="entry name" value="Rv3654c-like"/>
</dbReference>
<dbReference type="NCBIfam" id="TIGR03816">
    <property type="entry name" value="tadE_like_DECH"/>
    <property type="match status" value="1"/>
</dbReference>
<gene>
    <name evidence="1" type="ORF">GCM10020260_10880</name>
</gene>
<name>A0ABP6RAY7_9MICC</name>
<protein>
    <recommendedName>
        <fullName evidence="3">Helicase/secretion neighborhood TadE-like protein</fullName>
    </recommendedName>
</protein>
<organism evidence="1 2">
    <name type="scientific">Nesterenkonia halobia</name>
    <dbReference type="NCBI Taxonomy" id="37922"/>
    <lineage>
        <taxon>Bacteria</taxon>
        <taxon>Bacillati</taxon>
        <taxon>Actinomycetota</taxon>
        <taxon>Actinomycetes</taxon>
        <taxon>Micrococcales</taxon>
        <taxon>Micrococcaceae</taxon>
        <taxon>Nesterenkonia</taxon>
    </lineage>
</organism>
<proteinExistence type="predicted"/>
<evidence type="ECO:0000313" key="2">
    <source>
        <dbReference type="Proteomes" id="UP001501736"/>
    </source>
</evidence>
<sequence length="109" mass="10541">MLVLAGALVLLMLLATVVLLGAAATGGARAARAADLAALAGADVARGLAPGDPCTVAEQVARRNGAELTACRVVGADGTEVLVVVRRAVGGAAGETLEATGTSRAGPPR</sequence>